<dbReference type="PANTHER" id="PTHR36010:SF1">
    <property type="entry name" value="CYTOCHROME C BIOGENESIS CCMF C-TERMINAL-LIKE MITOCHONDRIAL PROTEIN-RELATED"/>
    <property type="match status" value="1"/>
</dbReference>
<accession>A0A1J7I075</accession>
<feature type="compositionally biased region" description="Basic and acidic residues" evidence="1">
    <location>
        <begin position="44"/>
        <end position="58"/>
    </location>
</feature>
<feature type="region of interest" description="Disordered" evidence="1">
    <location>
        <begin position="19"/>
        <end position="58"/>
    </location>
</feature>
<feature type="compositionally biased region" description="Polar residues" evidence="1">
    <location>
        <begin position="34"/>
        <end position="43"/>
    </location>
</feature>
<dbReference type="Gramene" id="OIW12026">
    <property type="protein sequence ID" value="OIW12026"/>
    <property type="gene ID" value="TanjilG_27323"/>
</dbReference>
<protein>
    <submittedName>
        <fullName evidence="2">Uncharacterized protein</fullName>
    </submittedName>
</protein>
<organism evidence="2 3">
    <name type="scientific">Lupinus angustifolius</name>
    <name type="common">Narrow-leaved blue lupine</name>
    <dbReference type="NCBI Taxonomy" id="3871"/>
    <lineage>
        <taxon>Eukaryota</taxon>
        <taxon>Viridiplantae</taxon>
        <taxon>Streptophyta</taxon>
        <taxon>Embryophyta</taxon>
        <taxon>Tracheophyta</taxon>
        <taxon>Spermatophyta</taxon>
        <taxon>Magnoliopsida</taxon>
        <taxon>eudicotyledons</taxon>
        <taxon>Gunneridae</taxon>
        <taxon>Pentapetalae</taxon>
        <taxon>rosids</taxon>
        <taxon>fabids</taxon>
        <taxon>Fabales</taxon>
        <taxon>Fabaceae</taxon>
        <taxon>Papilionoideae</taxon>
        <taxon>50 kb inversion clade</taxon>
        <taxon>genistoids sensu lato</taxon>
        <taxon>core genistoids</taxon>
        <taxon>Genisteae</taxon>
        <taxon>Lupinus</taxon>
    </lineage>
</organism>
<gene>
    <name evidence="2" type="ORF">TanjilG_27323</name>
</gene>
<dbReference type="InterPro" id="IPR044955">
    <property type="entry name" value="CCMFC"/>
</dbReference>
<evidence type="ECO:0000313" key="3">
    <source>
        <dbReference type="Proteomes" id="UP000188354"/>
    </source>
</evidence>
<dbReference type="EMBL" id="CM007365">
    <property type="protein sequence ID" value="OIW12026.1"/>
    <property type="molecule type" value="Genomic_DNA"/>
</dbReference>
<name>A0A1J7I075_LUPAN</name>
<dbReference type="STRING" id="3871.A0A1J7I075"/>
<dbReference type="PANTHER" id="PTHR36010">
    <property type="entry name" value="CYTOCHROME C BIOGENESIS CCMF C-TERMINAL-LIKE MITOCHONDRIAL PROTEIN-RELATED"/>
    <property type="match status" value="1"/>
</dbReference>
<dbReference type="GO" id="GO:0017004">
    <property type="term" value="P:cytochrome complex assembly"/>
    <property type="evidence" value="ECO:0007669"/>
    <property type="project" value="InterPro"/>
</dbReference>
<evidence type="ECO:0000256" key="1">
    <source>
        <dbReference type="SAM" id="MobiDB-lite"/>
    </source>
</evidence>
<sequence>MKEEYGISTLCFLVKVGDRSSKRERAQRKKGQTLMPNPNGNEQQRNDKMSCSRHSHLEGRSEGFWPTAFLIPPSSSGACMGGVPPEPEIGLQDLALPMSRLLMAVGHDLCATCGPRYDAQLTP</sequence>
<reference evidence="2 3" key="1">
    <citation type="journal article" date="2017" name="Plant Biotechnol. J.">
        <title>A comprehensive draft genome sequence for lupin (Lupinus angustifolius), an emerging health food: insights into plant-microbe interactions and legume evolution.</title>
        <authorList>
            <person name="Hane J.K."/>
            <person name="Ming Y."/>
            <person name="Kamphuis L.G."/>
            <person name="Nelson M.N."/>
            <person name="Garg G."/>
            <person name="Atkins C.A."/>
            <person name="Bayer P.E."/>
            <person name="Bravo A."/>
            <person name="Bringans S."/>
            <person name="Cannon S."/>
            <person name="Edwards D."/>
            <person name="Foley R."/>
            <person name="Gao L.L."/>
            <person name="Harrison M.J."/>
            <person name="Huang W."/>
            <person name="Hurgobin B."/>
            <person name="Li S."/>
            <person name="Liu C.W."/>
            <person name="McGrath A."/>
            <person name="Morahan G."/>
            <person name="Murray J."/>
            <person name="Weller J."/>
            <person name="Jian J."/>
            <person name="Singh K.B."/>
        </authorList>
    </citation>
    <scope>NUCLEOTIDE SEQUENCE [LARGE SCALE GENOMIC DNA]</scope>
    <source>
        <strain evidence="3">cv. Tanjil</strain>
        <tissue evidence="2">Whole plant</tissue>
    </source>
</reference>
<keyword evidence="3" id="KW-1185">Reference proteome</keyword>
<dbReference type="Proteomes" id="UP000188354">
    <property type="component" value="Chromosome LG05"/>
</dbReference>
<dbReference type="AlphaFoldDB" id="A0A1J7I075"/>
<proteinExistence type="predicted"/>
<evidence type="ECO:0000313" key="2">
    <source>
        <dbReference type="EMBL" id="OIW12026.1"/>
    </source>
</evidence>